<gene>
    <name evidence="1" type="ORF">CXU09_02510</name>
</gene>
<dbReference type="Gene3D" id="1.25.40.10">
    <property type="entry name" value="Tetratricopeptide repeat domain"/>
    <property type="match status" value="1"/>
</dbReference>
<comment type="caution">
    <text evidence="1">The sequence shown here is derived from an EMBL/GenBank/DDBJ whole genome shotgun (WGS) entry which is preliminary data.</text>
</comment>
<dbReference type="InterPro" id="IPR011990">
    <property type="entry name" value="TPR-like_helical_dom_sf"/>
</dbReference>
<dbReference type="AlphaFoldDB" id="A0AAP8TAD8"/>
<dbReference type="EMBL" id="PJKN01000001">
    <property type="protein sequence ID" value="PNC57947.1"/>
    <property type="molecule type" value="Genomic_DNA"/>
</dbReference>
<accession>A0AAP8TAD8</accession>
<organism evidence="1 2">
    <name type="scientific">Akkermansia muciniphila</name>
    <dbReference type="NCBI Taxonomy" id="239935"/>
    <lineage>
        <taxon>Bacteria</taxon>
        <taxon>Pseudomonadati</taxon>
        <taxon>Verrucomicrobiota</taxon>
        <taxon>Verrucomicrobiia</taxon>
        <taxon>Verrucomicrobiales</taxon>
        <taxon>Akkermansiaceae</taxon>
        <taxon>Akkermansia</taxon>
    </lineage>
</organism>
<dbReference type="SUPFAM" id="SSF81901">
    <property type="entry name" value="HCP-like"/>
    <property type="match status" value="1"/>
</dbReference>
<reference evidence="1 2" key="1">
    <citation type="journal article" date="2017" name="BMC Genomics">
        <title>Genome sequencing of 39 Akkermansia muciniphila isolates reveals its population structure, genomic and functional diverisity, and global distribution in mammalian gut microbiotas.</title>
        <authorList>
            <person name="Guo X."/>
            <person name="Li S."/>
            <person name="Zhang J."/>
            <person name="Wu F."/>
            <person name="Li X."/>
            <person name="Wu D."/>
            <person name="Zhang M."/>
            <person name="Ou Z."/>
            <person name="Jie Z."/>
            <person name="Yan Q."/>
            <person name="Li P."/>
            <person name="Yi J."/>
            <person name="Peng Y."/>
        </authorList>
    </citation>
    <scope>NUCLEOTIDE SEQUENCE [LARGE SCALE GENOMIC DNA]</scope>
    <source>
        <strain evidence="1 2">GP43</strain>
    </source>
</reference>
<evidence type="ECO:0000313" key="1">
    <source>
        <dbReference type="EMBL" id="PNC57947.1"/>
    </source>
</evidence>
<name>A0AAP8TAD8_9BACT</name>
<proteinExistence type="predicted"/>
<protein>
    <recommendedName>
        <fullName evidence="3">Sel1 repeat family protein</fullName>
    </recommendedName>
</protein>
<sequence>MIIVLGIVGALLGYSINWGNRTENEDALGLHFPSVMSTPIPQIISDSRDVSLLSSMDHFDVRLDSPSLSRHALPSVLPDRFSLACVHLRVLQEDKMCPPLYLTIRDEQGKLVSRSFNGFSFTLIESPVLTGFRFVDLPALKVDAPYRFSFETKDNVPHPLKVVSSQITTLESGKVLKPHFKFICAAYDPGVKASLDSPENSKLREMLIASRKRNRTEIDSIVLTEREKVQLRKFARAGYPSAQYKIARLIFERDGRYGEEGGAWLYKAAMGGFIVAQRDLAFLLVGGKEFFPDILQCPVSLSQNYSQAVDLLLMSFTAQDPSALYMLGILYSQGWGWIIPQRWS</sequence>
<evidence type="ECO:0000313" key="2">
    <source>
        <dbReference type="Proteomes" id="UP000235914"/>
    </source>
</evidence>
<evidence type="ECO:0008006" key="3">
    <source>
        <dbReference type="Google" id="ProtNLM"/>
    </source>
</evidence>
<dbReference type="Proteomes" id="UP000235914">
    <property type="component" value="Unassembled WGS sequence"/>
</dbReference>